<dbReference type="GO" id="GO:0006281">
    <property type="term" value="P:DNA repair"/>
    <property type="evidence" value="ECO:0007669"/>
    <property type="project" value="TreeGrafter"/>
</dbReference>
<sequence>MSSSDLTIACQGLKFNKIAAIIFDKDGTLENSLPFWREVAIQRARLIDAQIPGVGEPLLMAFGIQDNAIDTAGLMAVGSRQENEIAAAAYIAETGRSWHEARKIARQAFDEISQSKYLIKNPESAPLFPEVIETLQSFKSEGLKLGILSADSTQGVEEFVTNHKLQDYIQLSMGVDGKLLKPDPQLYIQACQALKVAPEQTLMVGDSWGDIQMAKAAKAAGTIAVIRHQGSVSLPGDVTIFSLSEIQILSDSN</sequence>
<dbReference type="PRINTS" id="PR00413">
    <property type="entry name" value="HADHALOGNASE"/>
</dbReference>
<dbReference type="Proteomes" id="UP000729733">
    <property type="component" value="Unassembled WGS sequence"/>
</dbReference>
<dbReference type="SFLD" id="SFLDG01129">
    <property type="entry name" value="C1.5:_HAD__Beta-PGM__Phosphata"/>
    <property type="match status" value="1"/>
</dbReference>
<name>A0A964BTH4_9CYAN</name>
<evidence type="ECO:0000313" key="1">
    <source>
        <dbReference type="EMBL" id="MCC0178238.1"/>
    </source>
</evidence>
<dbReference type="NCBIfam" id="TIGR01549">
    <property type="entry name" value="HAD-SF-IA-v1"/>
    <property type="match status" value="1"/>
</dbReference>
<keyword evidence="2" id="KW-1185">Reference proteome</keyword>
<dbReference type="InterPro" id="IPR023214">
    <property type="entry name" value="HAD_sf"/>
</dbReference>
<accession>A0A964BTH4</accession>
<dbReference type="RefSeq" id="WP_369426801.1">
    <property type="nucleotide sequence ID" value="NZ_JADWDC010000038.1"/>
</dbReference>
<dbReference type="InterPro" id="IPR006439">
    <property type="entry name" value="HAD-SF_hydro_IA"/>
</dbReference>
<dbReference type="GO" id="GO:0008967">
    <property type="term" value="F:phosphoglycolate phosphatase activity"/>
    <property type="evidence" value="ECO:0007669"/>
    <property type="project" value="TreeGrafter"/>
</dbReference>
<dbReference type="GO" id="GO:0005829">
    <property type="term" value="C:cytosol"/>
    <property type="evidence" value="ECO:0007669"/>
    <property type="project" value="TreeGrafter"/>
</dbReference>
<dbReference type="EMBL" id="JADWDC010000038">
    <property type="protein sequence ID" value="MCC0178238.1"/>
    <property type="molecule type" value="Genomic_DNA"/>
</dbReference>
<dbReference type="PANTHER" id="PTHR43434:SF1">
    <property type="entry name" value="PHOSPHOGLYCOLATE PHOSPHATASE"/>
    <property type="match status" value="1"/>
</dbReference>
<dbReference type="SFLD" id="SFLDS00003">
    <property type="entry name" value="Haloacid_Dehalogenase"/>
    <property type="match status" value="1"/>
</dbReference>
<dbReference type="InterPro" id="IPR023198">
    <property type="entry name" value="PGP-like_dom2"/>
</dbReference>
<organism evidence="1 2">
    <name type="scientific">Waterburya agarophytonicola KI4</name>
    <dbReference type="NCBI Taxonomy" id="2874699"/>
    <lineage>
        <taxon>Bacteria</taxon>
        <taxon>Bacillati</taxon>
        <taxon>Cyanobacteriota</taxon>
        <taxon>Cyanophyceae</taxon>
        <taxon>Pleurocapsales</taxon>
        <taxon>Hyellaceae</taxon>
        <taxon>Waterburya</taxon>
        <taxon>Waterburya agarophytonicola</taxon>
    </lineage>
</organism>
<dbReference type="SUPFAM" id="SSF56784">
    <property type="entry name" value="HAD-like"/>
    <property type="match status" value="1"/>
</dbReference>
<dbReference type="Gene3D" id="1.10.150.240">
    <property type="entry name" value="Putative phosphatase, domain 2"/>
    <property type="match status" value="1"/>
</dbReference>
<dbReference type="InterPro" id="IPR036412">
    <property type="entry name" value="HAD-like_sf"/>
</dbReference>
<dbReference type="Gene3D" id="3.40.50.1000">
    <property type="entry name" value="HAD superfamily/HAD-like"/>
    <property type="match status" value="1"/>
</dbReference>
<dbReference type="AlphaFoldDB" id="A0A964BTH4"/>
<protein>
    <submittedName>
        <fullName evidence="1">HAD family hydrolase</fullName>
    </submittedName>
</protein>
<gene>
    <name evidence="1" type="ORF">I4641_14755</name>
</gene>
<evidence type="ECO:0000313" key="2">
    <source>
        <dbReference type="Proteomes" id="UP000729733"/>
    </source>
</evidence>
<reference evidence="1" key="1">
    <citation type="journal article" date="2021" name="Antonie Van Leeuwenhoek">
        <title>Draft genome and description of Waterburya agarophytonicola gen. nov. sp. nov. (Pleurocapsales, Cyanobacteria): a seaweed symbiont.</title>
        <authorList>
            <person name="Bonthond G."/>
            <person name="Shalygin S."/>
            <person name="Bayer T."/>
            <person name="Weinberger F."/>
        </authorList>
    </citation>
    <scope>NUCLEOTIDE SEQUENCE</scope>
    <source>
        <strain evidence="1">KI4</strain>
    </source>
</reference>
<dbReference type="InterPro" id="IPR050155">
    <property type="entry name" value="HAD-like_hydrolase_sf"/>
</dbReference>
<comment type="caution">
    <text evidence="1">The sequence shown here is derived from an EMBL/GenBank/DDBJ whole genome shotgun (WGS) entry which is preliminary data.</text>
</comment>
<proteinExistence type="predicted"/>
<dbReference type="Pfam" id="PF00702">
    <property type="entry name" value="Hydrolase"/>
    <property type="match status" value="1"/>
</dbReference>
<keyword evidence="1" id="KW-0378">Hydrolase</keyword>
<dbReference type="PANTHER" id="PTHR43434">
    <property type="entry name" value="PHOSPHOGLYCOLATE PHOSPHATASE"/>
    <property type="match status" value="1"/>
</dbReference>